<evidence type="ECO:0000259" key="1">
    <source>
        <dbReference type="Pfam" id="PF13472"/>
    </source>
</evidence>
<sequence>MAYYDTKITSKFQYVLGNTDDPVPTDEMGIKTSMIIKQVSNEEFDLYATDGVGTVLKLKTPKNINPGLLEPQDKNKLSGKKISFIGDSITSWGTNSTEYNTDTGYEFEDTWVGKFLALTGGIKGKVDGQPGTAIQAIVHNGNPYNTTIPRVDDIPEDTDYIIIFMGANDQRNMGSGDYKLGEIAKKGSLGEFKITNENFKNFYGAYQLFLEKLLSKYPKSKVILMTPLKSFKPNEQVDRNPESDKYAEAVISIAKLYGLQYIDTREIGINNYNHELFFIDGLHPNKDGHKILGKFVASKILEFGTVGTIDSSEYYTKSQIDEKLKSLPKGGGSSQSSPQKEIIIGGANLVENSALPKLTPNNTGLGLPVVMKDETGFFVRYTPDPDKVVANYGFFLAGSNLGNHTRSIDVRHSHTSNITIWGKSIPPGSWVRIKQENFTTPSGWMGINCDTPGVTVDLRNYKIELGNKATDWIPHLNEYKLGVSDHMIDTVLPWNTALNIVGETNGDNDRTMYGIPRIESIAEILEFKLVQLNGTVTEVKGLKVITTSAGRIGMPFKAKDVGSPTKVYIKALLK</sequence>
<accession>A0A8S5LEH6</accession>
<dbReference type="Pfam" id="PF13472">
    <property type="entry name" value="Lipase_GDSL_2"/>
    <property type="match status" value="1"/>
</dbReference>
<name>A0A8S5LEH6_9CAUD</name>
<dbReference type="EMBL" id="BK014700">
    <property type="protein sequence ID" value="DAD68342.1"/>
    <property type="molecule type" value="Genomic_DNA"/>
</dbReference>
<dbReference type="SUPFAM" id="SSF52266">
    <property type="entry name" value="SGNH hydrolase"/>
    <property type="match status" value="1"/>
</dbReference>
<organism evidence="2">
    <name type="scientific">Myoviridae sp. ctBDS4</name>
    <dbReference type="NCBI Taxonomy" id="2823537"/>
    <lineage>
        <taxon>Viruses</taxon>
        <taxon>Duplodnaviria</taxon>
        <taxon>Heunggongvirae</taxon>
        <taxon>Uroviricota</taxon>
        <taxon>Caudoviricetes</taxon>
    </lineage>
</organism>
<dbReference type="InterPro" id="IPR051532">
    <property type="entry name" value="Ester_Hydrolysis_Enzymes"/>
</dbReference>
<dbReference type="CDD" id="cd00229">
    <property type="entry name" value="SGNH_hydrolase"/>
    <property type="match status" value="1"/>
</dbReference>
<feature type="domain" description="SGNH hydrolase-type esterase" evidence="1">
    <location>
        <begin position="84"/>
        <end position="291"/>
    </location>
</feature>
<proteinExistence type="predicted"/>
<protein>
    <submittedName>
        <fullName evidence="2">GDSL like Lipase Acylhydrolase</fullName>
    </submittedName>
</protein>
<dbReference type="InterPro" id="IPR036514">
    <property type="entry name" value="SGNH_hydro_sf"/>
</dbReference>
<evidence type="ECO:0000313" key="2">
    <source>
        <dbReference type="EMBL" id="DAD68342.1"/>
    </source>
</evidence>
<reference evidence="2" key="1">
    <citation type="journal article" date="2021" name="Proc. Natl. Acad. Sci. U.S.A.">
        <title>A Catalog of Tens of Thousands of Viruses from Human Metagenomes Reveals Hidden Associations with Chronic Diseases.</title>
        <authorList>
            <person name="Tisza M.J."/>
            <person name="Buck C.B."/>
        </authorList>
    </citation>
    <scope>NUCLEOTIDE SEQUENCE</scope>
    <source>
        <strain evidence="2">CtBDS4</strain>
    </source>
</reference>
<dbReference type="PANTHER" id="PTHR30383">
    <property type="entry name" value="THIOESTERASE 1/PROTEASE 1/LYSOPHOSPHOLIPASE L1"/>
    <property type="match status" value="1"/>
</dbReference>
<dbReference type="InterPro" id="IPR013830">
    <property type="entry name" value="SGNH_hydro"/>
</dbReference>
<dbReference type="Gene3D" id="3.40.50.1110">
    <property type="entry name" value="SGNH hydrolase"/>
    <property type="match status" value="1"/>
</dbReference>